<dbReference type="EMBL" id="JAIQCV010000009">
    <property type="protein sequence ID" value="KAH1063035.1"/>
    <property type="molecule type" value="Genomic_DNA"/>
</dbReference>
<gene>
    <name evidence="1" type="ORF">J1N35_028022</name>
</gene>
<accession>A0A9D3UVL1</accession>
<sequence length="57" mass="6717">MKANNWFLHMPEVEDEKNSEESINLEQVPTGMRQIEEILTTEEVHVVPTDQHIEKEN</sequence>
<keyword evidence="2" id="KW-1185">Reference proteome</keyword>
<dbReference type="Proteomes" id="UP000828251">
    <property type="component" value="Unassembled WGS sequence"/>
</dbReference>
<evidence type="ECO:0000313" key="2">
    <source>
        <dbReference type="Proteomes" id="UP000828251"/>
    </source>
</evidence>
<dbReference type="AlphaFoldDB" id="A0A9D3UVL1"/>
<evidence type="ECO:0000313" key="1">
    <source>
        <dbReference type="EMBL" id="KAH1063035.1"/>
    </source>
</evidence>
<organism evidence="1 2">
    <name type="scientific">Gossypium stocksii</name>
    <dbReference type="NCBI Taxonomy" id="47602"/>
    <lineage>
        <taxon>Eukaryota</taxon>
        <taxon>Viridiplantae</taxon>
        <taxon>Streptophyta</taxon>
        <taxon>Embryophyta</taxon>
        <taxon>Tracheophyta</taxon>
        <taxon>Spermatophyta</taxon>
        <taxon>Magnoliopsida</taxon>
        <taxon>eudicotyledons</taxon>
        <taxon>Gunneridae</taxon>
        <taxon>Pentapetalae</taxon>
        <taxon>rosids</taxon>
        <taxon>malvids</taxon>
        <taxon>Malvales</taxon>
        <taxon>Malvaceae</taxon>
        <taxon>Malvoideae</taxon>
        <taxon>Gossypium</taxon>
    </lineage>
</organism>
<name>A0A9D3UVL1_9ROSI</name>
<protein>
    <submittedName>
        <fullName evidence="1">Uncharacterized protein</fullName>
    </submittedName>
</protein>
<comment type="caution">
    <text evidence="1">The sequence shown here is derived from an EMBL/GenBank/DDBJ whole genome shotgun (WGS) entry which is preliminary data.</text>
</comment>
<reference evidence="1 2" key="1">
    <citation type="journal article" date="2021" name="Plant Biotechnol. J.">
        <title>Multi-omics assisted identification of the key and species-specific regulatory components of drought-tolerant mechanisms in Gossypium stocksii.</title>
        <authorList>
            <person name="Yu D."/>
            <person name="Ke L."/>
            <person name="Zhang D."/>
            <person name="Wu Y."/>
            <person name="Sun Y."/>
            <person name="Mei J."/>
            <person name="Sun J."/>
            <person name="Sun Y."/>
        </authorList>
    </citation>
    <scope>NUCLEOTIDE SEQUENCE [LARGE SCALE GENOMIC DNA]</scope>
    <source>
        <strain evidence="2">cv. E1</strain>
        <tissue evidence="1">Leaf</tissue>
    </source>
</reference>
<proteinExistence type="predicted"/>